<keyword evidence="2" id="KW-1185">Reference proteome</keyword>
<evidence type="ECO:0000313" key="2">
    <source>
        <dbReference type="Proteomes" id="UP000499080"/>
    </source>
</evidence>
<sequence length="125" mass="14582">MVSPRKAVREIHLEKEATPIKTANMFSQIGEQEIPKVSPRSIPEINLNVTSSSNLIIKEICQLFPNIENRLRKEFIGIRTDTEENRDKIISLLKEKNLEFVPREAFENRPMKLVIRNLPKEMDQK</sequence>
<name>A0A4Y2RN59_ARAVE</name>
<dbReference type="EMBL" id="BGPR01017659">
    <property type="protein sequence ID" value="GBN76840.1"/>
    <property type="molecule type" value="Genomic_DNA"/>
</dbReference>
<evidence type="ECO:0000313" key="1">
    <source>
        <dbReference type="EMBL" id="GBN76840.1"/>
    </source>
</evidence>
<dbReference type="Proteomes" id="UP000499080">
    <property type="component" value="Unassembled WGS sequence"/>
</dbReference>
<dbReference type="OrthoDB" id="8197297at2759"/>
<proteinExistence type="predicted"/>
<gene>
    <name evidence="1" type="ORF">AVEN_173185_1</name>
</gene>
<accession>A0A4Y2RN59</accession>
<comment type="caution">
    <text evidence="1">The sequence shown here is derived from an EMBL/GenBank/DDBJ whole genome shotgun (WGS) entry which is preliminary data.</text>
</comment>
<dbReference type="AlphaFoldDB" id="A0A4Y2RN59"/>
<reference evidence="1 2" key="1">
    <citation type="journal article" date="2019" name="Sci. Rep.">
        <title>Orb-weaving spider Araneus ventricosus genome elucidates the spidroin gene catalogue.</title>
        <authorList>
            <person name="Kono N."/>
            <person name="Nakamura H."/>
            <person name="Ohtoshi R."/>
            <person name="Moran D.A.P."/>
            <person name="Shinohara A."/>
            <person name="Yoshida Y."/>
            <person name="Fujiwara M."/>
            <person name="Mori M."/>
            <person name="Tomita M."/>
            <person name="Arakawa K."/>
        </authorList>
    </citation>
    <scope>NUCLEOTIDE SEQUENCE [LARGE SCALE GENOMIC DNA]</scope>
</reference>
<organism evidence="1 2">
    <name type="scientific">Araneus ventricosus</name>
    <name type="common">Orbweaver spider</name>
    <name type="synonym">Epeira ventricosa</name>
    <dbReference type="NCBI Taxonomy" id="182803"/>
    <lineage>
        <taxon>Eukaryota</taxon>
        <taxon>Metazoa</taxon>
        <taxon>Ecdysozoa</taxon>
        <taxon>Arthropoda</taxon>
        <taxon>Chelicerata</taxon>
        <taxon>Arachnida</taxon>
        <taxon>Araneae</taxon>
        <taxon>Araneomorphae</taxon>
        <taxon>Entelegynae</taxon>
        <taxon>Araneoidea</taxon>
        <taxon>Araneidae</taxon>
        <taxon>Araneus</taxon>
    </lineage>
</organism>
<evidence type="ECO:0008006" key="3">
    <source>
        <dbReference type="Google" id="ProtNLM"/>
    </source>
</evidence>
<protein>
    <recommendedName>
        <fullName evidence="3">Pre-C2HC domain-containing protein</fullName>
    </recommendedName>
</protein>